<feature type="transmembrane region" description="Helical" evidence="2">
    <location>
        <begin position="29"/>
        <end position="49"/>
    </location>
</feature>
<sequence>MTEPSGVPPVDPADPSMPPDPPARRRSRTVLLVLLVALAGLAGVAGAAATDRLDTAVLFVGIPCLLALGIGVVPGSGGWGGVVQTVTVVLLLTSALLGEAAVCVLLAAPLVYGVAGLVYAAVGHARRVTGSLALVPVLAIVLVEGVLPGTRIHPEQTATASRVVSSTCAGFEAALARGPRIDPAADRGVLLRVFPYPTPTAAQGNGLRVGDRWRLTTAGGELTTRVTDRADRSVGFAVETDSSRLGRWVTVREGRLSWRPDEDGCRATMTVGYERHLDPALYFGPLTDVFMDAGVAAFLAGVD</sequence>
<dbReference type="Proteomes" id="UP000515976">
    <property type="component" value="Chromosome"/>
</dbReference>
<organism evidence="3 4">
    <name type="scientific">Phycicoccus endophyticus</name>
    <dbReference type="NCBI Taxonomy" id="1690220"/>
    <lineage>
        <taxon>Bacteria</taxon>
        <taxon>Bacillati</taxon>
        <taxon>Actinomycetota</taxon>
        <taxon>Actinomycetes</taxon>
        <taxon>Micrococcales</taxon>
        <taxon>Intrasporangiaceae</taxon>
        <taxon>Phycicoccus</taxon>
    </lineage>
</organism>
<name>A0A7G9R2Q5_9MICO</name>
<feature type="compositionally biased region" description="Pro residues" evidence="1">
    <location>
        <begin position="1"/>
        <end position="21"/>
    </location>
</feature>
<feature type="region of interest" description="Disordered" evidence="1">
    <location>
        <begin position="1"/>
        <end position="24"/>
    </location>
</feature>
<reference evidence="3 4" key="1">
    <citation type="submission" date="2020-08" db="EMBL/GenBank/DDBJ databases">
        <title>Genome sequence of Phycicoccus endophyticus JCM 31784T.</title>
        <authorList>
            <person name="Hyun D.-W."/>
            <person name="Bae J.-W."/>
        </authorList>
    </citation>
    <scope>NUCLEOTIDE SEQUENCE [LARGE SCALE GENOMIC DNA]</scope>
    <source>
        <strain evidence="3 4">JCM 31784</strain>
    </source>
</reference>
<keyword evidence="2" id="KW-0472">Membrane</keyword>
<dbReference type="RefSeq" id="WP_166103570.1">
    <property type="nucleotide sequence ID" value="NZ_BMMY01000002.1"/>
</dbReference>
<feature type="transmembrane region" description="Helical" evidence="2">
    <location>
        <begin position="104"/>
        <end position="122"/>
    </location>
</feature>
<feature type="transmembrane region" description="Helical" evidence="2">
    <location>
        <begin position="128"/>
        <end position="147"/>
    </location>
</feature>
<protein>
    <submittedName>
        <fullName evidence="3">Uncharacterized protein</fullName>
    </submittedName>
</protein>
<dbReference type="AlphaFoldDB" id="A0A7G9R2Q5"/>
<keyword evidence="4" id="KW-1185">Reference proteome</keyword>
<feature type="transmembrane region" description="Helical" evidence="2">
    <location>
        <begin position="56"/>
        <end position="73"/>
    </location>
</feature>
<keyword evidence="2" id="KW-0812">Transmembrane</keyword>
<proteinExistence type="predicted"/>
<evidence type="ECO:0000313" key="3">
    <source>
        <dbReference type="EMBL" id="QNN49880.1"/>
    </source>
</evidence>
<evidence type="ECO:0000256" key="2">
    <source>
        <dbReference type="SAM" id="Phobius"/>
    </source>
</evidence>
<evidence type="ECO:0000256" key="1">
    <source>
        <dbReference type="SAM" id="MobiDB-lite"/>
    </source>
</evidence>
<dbReference type="SUPFAM" id="SSF55961">
    <property type="entry name" value="Bet v1-like"/>
    <property type="match status" value="1"/>
</dbReference>
<keyword evidence="2" id="KW-1133">Transmembrane helix</keyword>
<dbReference type="EMBL" id="CP060712">
    <property type="protein sequence ID" value="QNN49880.1"/>
    <property type="molecule type" value="Genomic_DNA"/>
</dbReference>
<gene>
    <name evidence="3" type="ORF">H9L10_01970</name>
</gene>
<dbReference type="KEGG" id="pei:H9L10_01970"/>
<accession>A0A7G9R2Q5</accession>
<evidence type="ECO:0000313" key="4">
    <source>
        <dbReference type="Proteomes" id="UP000515976"/>
    </source>
</evidence>